<dbReference type="PANTHER" id="PTHR22642:SF2">
    <property type="entry name" value="PROTEIN LONG AFTER FAR-RED 3"/>
    <property type="match status" value="1"/>
</dbReference>
<dbReference type="Pfam" id="PF07969">
    <property type="entry name" value="Amidohydro_3"/>
    <property type="match status" value="1"/>
</dbReference>
<evidence type="ECO:0000259" key="1">
    <source>
        <dbReference type="Pfam" id="PF07969"/>
    </source>
</evidence>
<dbReference type="PANTHER" id="PTHR22642">
    <property type="entry name" value="IMIDAZOLONEPROPIONASE"/>
    <property type="match status" value="1"/>
</dbReference>
<dbReference type="CDD" id="cd01300">
    <property type="entry name" value="YtcJ_like"/>
    <property type="match status" value="1"/>
</dbReference>
<feature type="domain" description="Amidohydrolase 3" evidence="1">
    <location>
        <begin position="79"/>
        <end position="575"/>
    </location>
</feature>
<dbReference type="EMBL" id="UINC01001250">
    <property type="protein sequence ID" value="SUZ75590.1"/>
    <property type="molecule type" value="Genomic_DNA"/>
</dbReference>
<gene>
    <name evidence="2" type="ORF">METZ01_LOCUS28444</name>
</gene>
<sequence length="577" mass="61404">MSRSKLAVVFACALGIALSGCGGPPPYDGPPADLIFFGDNIVTMDPDQPTVEAVAVLGETITAAGRLDDVMAHRGDATRVVDLGESALLPGFIDAHGHFLGVGRALDQLSLHPPPVGDVTNIDDIVRKIQAWIVENDIPPGQPVSGSGYDDSLLAEGRHPTAADLDRASTEHPISLSHVSGHLRTVNSLALEISNITADTPDPTGGHIRRIEGTMEPNGVMEEGAGGLIRLGRSGGGGGGGGARAPFDQDALIRRSIDVYTSYGTTTIQDGGSSAGFVQTLRAAAEREPLKADIAVYARLRSVEDVESIPYEKTYTGGARVAGIKFGLDGSPQGRTAWVTEPYVEGPPGAAPDYVAYGTMDPDRYKAGAAELIKAGIPFLAHANGDAAMDLMLDGVDEALADMDEIPDHRSVIIHAQLMRADQLDRAAELNVVPSFFSAHTFFWGDWHVRSFGEERGNNISPVRWAIDRGVPFTIHNDSPIVPPNIMRLVSITVNRKSRSGRVLGPHQRATVMEALNAVTLGAAYQFFEEDTKGSLTVGKQADLVILEMNPLTTDPAELEGIQILETFSRGRSVHKL</sequence>
<dbReference type="InterPro" id="IPR033932">
    <property type="entry name" value="YtcJ-like"/>
</dbReference>
<dbReference type="Gene3D" id="3.20.20.140">
    <property type="entry name" value="Metal-dependent hydrolases"/>
    <property type="match status" value="1"/>
</dbReference>
<dbReference type="SUPFAM" id="SSF51556">
    <property type="entry name" value="Metallo-dependent hydrolases"/>
    <property type="match status" value="1"/>
</dbReference>
<dbReference type="Gene3D" id="2.30.40.10">
    <property type="entry name" value="Urease, subunit C, domain 1"/>
    <property type="match status" value="1"/>
</dbReference>
<name>A0A381Q977_9ZZZZ</name>
<dbReference type="Gene3D" id="3.10.310.70">
    <property type="match status" value="1"/>
</dbReference>
<dbReference type="GO" id="GO:0016810">
    <property type="term" value="F:hydrolase activity, acting on carbon-nitrogen (but not peptide) bonds"/>
    <property type="evidence" value="ECO:0007669"/>
    <property type="project" value="InterPro"/>
</dbReference>
<proteinExistence type="predicted"/>
<dbReference type="InterPro" id="IPR013108">
    <property type="entry name" value="Amidohydro_3"/>
</dbReference>
<dbReference type="PROSITE" id="PS51257">
    <property type="entry name" value="PROKAR_LIPOPROTEIN"/>
    <property type="match status" value="1"/>
</dbReference>
<dbReference type="AlphaFoldDB" id="A0A381Q977"/>
<protein>
    <recommendedName>
        <fullName evidence="1">Amidohydrolase 3 domain-containing protein</fullName>
    </recommendedName>
</protein>
<dbReference type="InterPro" id="IPR032466">
    <property type="entry name" value="Metal_Hydrolase"/>
</dbReference>
<dbReference type="SUPFAM" id="SSF51338">
    <property type="entry name" value="Composite domain of metallo-dependent hydrolases"/>
    <property type="match status" value="1"/>
</dbReference>
<evidence type="ECO:0000313" key="2">
    <source>
        <dbReference type="EMBL" id="SUZ75590.1"/>
    </source>
</evidence>
<reference evidence="2" key="1">
    <citation type="submission" date="2018-05" db="EMBL/GenBank/DDBJ databases">
        <authorList>
            <person name="Lanie J.A."/>
            <person name="Ng W.-L."/>
            <person name="Kazmierczak K.M."/>
            <person name="Andrzejewski T.M."/>
            <person name="Davidsen T.M."/>
            <person name="Wayne K.J."/>
            <person name="Tettelin H."/>
            <person name="Glass J.I."/>
            <person name="Rusch D."/>
            <person name="Podicherti R."/>
            <person name="Tsui H.-C.T."/>
            <person name="Winkler M.E."/>
        </authorList>
    </citation>
    <scope>NUCLEOTIDE SEQUENCE</scope>
</reference>
<dbReference type="InterPro" id="IPR011059">
    <property type="entry name" value="Metal-dep_hydrolase_composite"/>
</dbReference>
<organism evidence="2">
    <name type="scientific">marine metagenome</name>
    <dbReference type="NCBI Taxonomy" id="408172"/>
    <lineage>
        <taxon>unclassified sequences</taxon>
        <taxon>metagenomes</taxon>
        <taxon>ecological metagenomes</taxon>
    </lineage>
</organism>
<accession>A0A381Q977</accession>